<feature type="compositionally biased region" description="Basic residues" evidence="1">
    <location>
        <begin position="248"/>
        <end position="265"/>
    </location>
</feature>
<proteinExistence type="predicted"/>
<feature type="compositionally biased region" description="Low complexity" evidence="1">
    <location>
        <begin position="352"/>
        <end position="362"/>
    </location>
</feature>
<evidence type="ECO:0000313" key="2">
    <source>
        <dbReference type="EMBL" id="RYO90520.1"/>
    </source>
</evidence>
<sequence>MLKLAAIPGIWASLSSHVAKAKIEGESDPHQYFIFCFLHCDAIKLLRKASDAWVGCRNGIYDLVAVDSLRAAEVNVQAMYREHGEAGRRGPAGGARIHEDPPRVFLRNYHAWFMKAPFFFRGNYIESECLLEAHRVLGPELHRPFERLRFYARLIRGNIHADLNIRQPYPYHQETLETVRDTIDEWIIGDSLRPPVALATVGAPRPRPIPLQRGAVPPVLGATLRRAAAGVAGSEAVGGHGRTDRAPGRRRLLRRRRAAPPRAARRCCSSATGTRRGPSARPREARPRRSGSRRENEREPKELASFFLTRRERFRSARIQLRADNAAKIVEHSAKNMRGISESPGLEKGSDPQQQQQQQQPQRRFAPAELL</sequence>
<accession>A0A4Q4T0X1</accession>
<keyword evidence="3" id="KW-1185">Reference proteome</keyword>
<protein>
    <submittedName>
        <fullName evidence="2">Uncharacterized protein</fullName>
    </submittedName>
</protein>
<comment type="caution">
    <text evidence="2">The sequence shown here is derived from an EMBL/GenBank/DDBJ whole genome shotgun (WGS) entry which is preliminary data.</text>
</comment>
<dbReference type="AlphaFoldDB" id="A0A4Q4T0X1"/>
<feature type="region of interest" description="Disordered" evidence="1">
    <location>
        <begin position="230"/>
        <end position="301"/>
    </location>
</feature>
<evidence type="ECO:0000256" key="1">
    <source>
        <dbReference type="SAM" id="MobiDB-lite"/>
    </source>
</evidence>
<organism evidence="2 3">
    <name type="scientific">Monosporascus ibericus</name>
    <dbReference type="NCBI Taxonomy" id="155417"/>
    <lineage>
        <taxon>Eukaryota</taxon>
        <taxon>Fungi</taxon>
        <taxon>Dikarya</taxon>
        <taxon>Ascomycota</taxon>
        <taxon>Pezizomycotina</taxon>
        <taxon>Sordariomycetes</taxon>
        <taxon>Xylariomycetidae</taxon>
        <taxon>Xylariales</taxon>
        <taxon>Xylariales incertae sedis</taxon>
        <taxon>Monosporascus</taxon>
    </lineage>
</organism>
<gene>
    <name evidence="2" type="ORF">DL764_008436</name>
</gene>
<feature type="region of interest" description="Disordered" evidence="1">
    <location>
        <begin position="330"/>
        <end position="371"/>
    </location>
</feature>
<feature type="compositionally biased region" description="Basic and acidic residues" evidence="1">
    <location>
        <begin position="281"/>
        <end position="301"/>
    </location>
</feature>
<dbReference type="EMBL" id="QJNU01000658">
    <property type="protein sequence ID" value="RYO90520.1"/>
    <property type="molecule type" value="Genomic_DNA"/>
</dbReference>
<evidence type="ECO:0000313" key="3">
    <source>
        <dbReference type="Proteomes" id="UP000293360"/>
    </source>
</evidence>
<name>A0A4Q4T0X1_9PEZI</name>
<dbReference type="STRING" id="155417.A0A4Q4T0X1"/>
<dbReference type="Proteomes" id="UP000293360">
    <property type="component" value="Unassembled WGS sequence"/>
</dbReference>
<dbReference type="OrthoDB" id="5238236at2759"/>
<reference evidence="2 3" key="1">
    <citation type="submission" date="2018-06" db="EMBL/GenBank/DDBJ databases">
        <title>Complete Genomes of Monosporascus.</title>
        <authorList>
            <person name="Robinson A.J."/>
            <person name="Natvig D.O."/>
        </authorList>
    </citation>
    <scope>NUCLEOTIDE SEQUENCE [LARGE SCALE GENOMIC DNA]</scope>
    <source>
        <strain evidence="2 3">CBS 110550</strain>
    </source>
</reference>